<reference evidence="1 2" key="1">
    <citation type="submission" date="2020-08" db="EMBL/GenBank/DDBJ databases">
        <title>Genomic Encyclopedia of Type Strains, Phase IV (KMG-IV): sequencing the most valuable type-strain genomes for metagenomic binning, comparative biology and taxonomic classification.</title>
        <authorList>
            <person name="Goeker M."/>
        </authorList>
    </citation>
    <scope>NUCLEOTIDE SEQUENCE [LARGE SCALE GENOMIC DNA]</scope>
    <source>
        <strain evidence="1 2">YIM 65646</strain>
    </source>
</reference>
<accession>A0A841FN85</accession>
<proteinExistence type="predicted"/>
<comment type="caution">
    <text evidence="1">The sequence shown here is derived from an EMBL/GenBank/DDBJ whole genome shotgun (WGS) entry which is preliminary data.</text>
</comment>
<keyword evidence="2" id="KW-1185">Reference proteome</keyword>
<name>A0A841FN85_9ACTN</name>
<gene>
    <name evidence="1" type="ORF">HNR73_005371</name>
</gene>
<protein>
    <submittedName>
        <fullName evidence="1">Glucose dehydrogenase</fullName>
    </submittedName>
</protein>
<sequence>MRMINPVADRLLSIVLPHAEAGACDPDHGEKFWVYCYCRNRRVHHQRCTVTCSGGQTCAVCVQTGEPC</sequence>
<evidence type="ECO:0000313" key="1">
    <source>
        <dbReference type="EMBL" id="MBB6037495.1"/>
    </source>
</evidence>
<dbReference type="EMBL" id="JACHGT010000012">
    <property type="protein sequence ID" value="MBB6037495.1"/>
    <property type="molecule type" value="Genomic_DNA"/>
</dbReference>
<evidence type="ECO:0000313" key="2">
    <source>
        <dbReference type="Proteomes" id="UP000548476"/>
    </source>
</evidence>
<dbReference type="RefSeq" id="WP_184790308.1">
    <property type="nucleotide sequence ID" value="NZ_BONT01000093.1"/>
</dbReference>
<dbReference type="Proteomes" id="UP000548476">
    <property type="component" value="Unassembled WGS sequence"/>
</dbReference>
<dbReference type="AlphaFoldDB" id="A0A841FN85"/>
<organism evidence="1 2">
    <name type="scientific">Phytomonospora endophytica</name>
    <dbReference type="NCBI Taxonomy" id="714109"/>
    <lineage>
        <taxon>Bacteria</taxon>
        <taxon>Bacillati</taxon>
        <taxon>Actinomycetota</taxon>
        <taxon>Actinomycetes</taxon>
        <taxon>Micromonosporales</taxon>
        <taxon>Micromonosporaceae</taxon>
        <taxon>Phytomonospora</taxon>
    </lineage>
</organism>